<dbReference type="AlphaFoldDB" id="A0A4R6WTJ3"/>
<evidence type="ECO:0000313" key="3">
    <source>
        <dbReference type="Proteomes" id="UP000295783"/>
    </source>
</evidence>
<dbReference type="Proteomes" id="UP000295783">
    <property type="component" value="Unassembled WGS sequence"/>
</dbReference>
<evidence type="ECO:0000313" key="2">
    <source>
        <dbReference type="EMBL" id="TDQ83089.1"/>
    </source>
</evidence>
<evidence type="ECO:0000259" key="1">
    <source>
        <dbReference type="Pfam" id="PF24698"/>
    </source>
</evidence>
<accession>A0A4R6WTJ3</accession>
<organism evidence="2 3">
    <name type="scientific">Dongia mobilis</name>
    <dbReference type="NCBI Taxonomy" id="578943"/>
    <lineage>
        <taxon>Bacteria</taxon>
        <taxon>Pseudomonadati</taxon>
        <taxon>Pseudomonadota</taxon>
        <taxon>Alphaproteobacteria</taxon>
        <taxon>Rhodospirillales</taxon>
        <taxon>Dongiaceae</taxon>
        <taxon>Dongia</taxon>
    </lineage>
</organism>
<gene>
    <name evidence="2" type="ORF">A8950_1372</name>
</gene>
<comment type="caution">
    <text evidence="2">The sequence shown here is derived from an EMBL/GenBank/DDBJ whole genome shotgun (WGS) entry which is preliminary data.</text>
</comment>
<dbReference type="EMBL" id="SNYW01000007">
    <property type="protein sequence ID" value="TDQ83089.1"/>
    <property type="molecule type" value="Genomic_DNA"/>
</dbReference>
<keyword evidence="3" id="KW-1185">Reference proteome</keyword>
<reference evidence="2 3" key="1">
    <citation type="submission" date="2019-03" db="EMBL/GenBank/DDBJ databases">
        <title>Genomic Encyclopedia of Type Strains, Phase III (KMG-III): the genomes of soil and plant-associated and newly described type strains.</title>
        <authorList>
            <person name="Whitman W."/>
        </authorList>
    </citation>
    <scope>NUCLEOTIDE SEQUENCE [LARGE SCALE GENOMIC DNA]</scope>
    <source>
        <strain evidence="2 3">CGMCC 1.7660</strain>
    </source>
</reference>
<dbReference type="Pfam" id="PF24698">
    <property type="entry name" value="DUF7662"/>
    <property type="match status" value="1"/>
</dbReference>
<proteinExistence type="predicted"/>
<feature type="domain" description="DUF7662" evidence="1">
    <location>
        <begin position="4"/>
        <end position="78"/>
    </location>
</feature>
<name>A0A4R6WTJ3_9PROT</name>
<dbReference type="InterPro" id="IPR056079">
    <property type="entry name" value="DUF7662"/>
</dbReference>
<sequence length="129" mass="14296">MSKYMNLSNYLVAYKGDRWTASFKEVESVVGSALPRSAYLYQAWWSNQTGEGHSQSASWKMAGWRTGELDIAKQQVTFYREKDNRPDKAGSHDGVAKGKRNGLTIAEAKAGLATFFGIAPENIEITIKG</sequence>
<protein>
    <recommendedName>
        <fullName evidence="1">DUF7662 domain-containing protein</fullName>
    </recommendedName>
</protein>